<dbReference type="SUPFAM" id="SSF63380">
    <property type="entry name" value="Riboflavin synthase domain-like"/>
    <property type="match status" value="1"/>
</dbReference>
<accession>A0A6B2LHR3</accession>
<dbReference type="PROSITE" id="PS51384">
    <property type="entry name" value="FAD_FR"/>
    <property type="match status" value="1"/>
</dbReference>
<dbReference type="InterPro" id="IPR017938">
    <property type="entry name" value="Riboflavin_synthase-like_b-brl"/>
</dbReference>
<dbReference type="InterPro" id="IPR017927">
    <property type="entry name" value="FAD-bd_FR_type"/>
</dbReference>
<dbReference type="Gene3D" id="2.40.30.10">
    <property type="entry name" value="Translation factors"/>
    <property type="match status" value="1"/>
</dbReference>
<dbReference type="AlphaFoldDB" id="A0A6B2LHR3"/>
<dbReference type="GO" id="GO:0005886">
    <property type="term" value="C:plasma membrane"/>
    <property type="evidence" value="ECO:0007669"/>
    <property type="project" value="TreeGrafter"/>
</dbReference>
<proteinExistence type="predicted"/>
<dbReference type="Gene3D" id="3.40.50.80">
    <property type="entry name" value="Nucleotide-binding domain of ferredoxin-NADP reductase (FNR) module"/>
    <property type="match status" value="1"/>
</dbReference>
<dbReference type="Pfam" id="PF08022">
    <property type="entry name" value="FAD_binding_8"/>
    <property type="match status" value="1"/>
</dbReference>
<keyword evidence="1" id="KW-0560">Oxidoreductase</keyword>
<feature type="domain" description="FAD-binding FR-type" evidence="3">
    <location>
        <begin position="70"/>
        <end position="173"/>
    </location>
</feature>
<evidence type="ECO:0000256" key="2">
    <source>
        <dbReference type="SAM" id="Phobius"/>
    </source>
</evidence>
<evidence type="ECO:0000313" key="4">
    <source>
        <dbReference type="EMBL" id="NDV36639.1"/>
    </source>
</evidence>
<organism evidence="4">
    <name type="scientific">Arcella intermedia</name>
    <dbReference type="NCBI Taxonomy" id="1963864"/>
    <lineage>
        <taxon>Eukaryota</taxon>
        <taxon>Amoebozoa</taxon>
        <taxon>Tubulinea</taxon>
        <taxon>Elardia</taxon>
        <taxon>Arcellinida</taxon>
        <taxon>Sphaerothecina</taxon>
        <taxon>Arcellidae</taxon>
        <taxon>Arcella</taxon>
    </lineage>
</organism>
<keyword evidence="2" id="KW-0472">Membrane</keyword>
<dbReference type="GO" id="GO:0016491">
    <property type="term" value="F:oxidoreductase activity"/>
    <property type="evidence" value="ECO:0007669"/>
    <property type="project" value="UniProtKB-KW"/>
</dbReference>
<dbReference type="InterPro" id="IPR039261">
    <property type="entry name" value="FNR_nucleotide-bd"/>
</dbReference>
<keyword evidence="2" id="KW-1133">Transmembrane helix</keyword>
<dbReference type="CDD" id="cd06186">
    <property type="entry name" value="NOX_Duox_like_FAD_NADP"/>
    <property type="match status" value="1"/>
</dbReference>
<dbReference type="PANTHER" id="PTHR11972">
    <property type="entry name" value="NADPH OXIDASE"/>
    <property type="match status" value="1"/>
</dbReference>
<feature type="transmembrane region" description="Helical" evidence="2">
    <location>
        <begin position="34"/>
        <end position="60"/>
    </location>
</feature>
<reference evidence="4" key="1">
    <citation type="journal article" date="2020" name="J. Eukaryot. Microbiol.">
        <title>De novo Sequencing, Assembly and Annotation of the Transcriptome for the Free-Living Testate Amoeba Arcella intermedia.</title>
        <authorList>
            <person name="Ribeiro G.M."/>
            <person name="Porfirio-Sousa A.L."/>
            <person name="Maurer-Alcala X.X."/>
            <person name="Katz L.A."/>
            <person name="Lahr D.J.G."/>
        </authorList>
    </citation>
    <scope>NUCLEOTIDE SEQUENCE</scope>
</reference>
<dbReference type="SUPFAM" id="SSF52343">
    <property type="entry name" value="Ferredoxin reductase-like, C-terminal NADP-linked domain"/>
    <property type="match status" value="1"/>
</dbReference>
<name>A0A6B2LHR3_9EUKA</name>
<dbReference type="EMBL" id="GIBP01007670">
    <property type="protein sequence ID" value="NDV36639.1"/>
    <property type="molecule type" value="Transcribed_RNA"/>
</dbReference>
<dbReference type="InterPro" id="IPR050369">
    <property type="entry name" value="RBOH/FRE"/>
</dbReference>
<feature type="transmembrane region" description="Helical" evidence="2">
    <location>
        <begin position="180"/>
        <end position="202"/>
    </location>
</feature>
<keyword evidence="2" id="KW-0812">Transmembrane</keyword>
<protein>
    <recommendedName>
        <fullName evidence="3">FAD-binding FR-type domain-containing protein</fullName>
    </recommendedName>
</protein>
<dbReference type="InterPro" id="IPR013112">
    <property type="entry name" value="FAD-bd_8"/>
</dbReference>
<evidence type="ECO:0000259" key="3">
    <source>
        <dbReference type="PROSITE" id="PS51384"/>
    </source>
</evidence>
<sequence>MIGTIAFILLVLFSIDWFRRNKFEVFMVSHGLVLVYYVTATIHSPNFIIYMAISVALFVLDIAGRVLLGDTLFPLETTLFKKKSDSLVQIQFPKPLPCTKSSYLPGQYVFINIPEISSMEWHPFSLSSAPNDTIMEVHVRALGNWTKKLVDLASQKQQTRIKFDGPYGNLKLNYRRYTNMLLIGGGIGVTPLIGILKDIFFFEGTIRTRLQT</sequence>
<dbReference type="PRINTS" id="PR00410">
    <property type="entry name" value="PHEHYDRXLASE"/>
</dbReference>
<dbReference type="PANTHER" id="PTHR11972:SF193">
    <property type="entry name" value="FAD-BINDING FR-TYPE DOMAIN-CONTAINING PROTEIN"/>
    <property type="match status" value="1"/>
</dbReference>
<evidence type="ECO:0000256" key="1">
    <source>
        <dbReference type="ARBA" id="ARBA00023002"/>
    </source>
</evidence>